<dbReference type="Proteomes" id="UP000007013">
    <property type="component" value="Chromosome"/>
</dbReference>
<evidence type="ECO:0000313" key="2">
    <source>
        <dbReference type="EMBL" id="ACB77362.1"/>
    </source>
</evidence>
<dbReference type="AlphaFoldDB" id="B2A026"/>
<dbReference type="OrthoDB" id="198901at2"/>
<sequence length="78" mass="8854">MSQPAEKFVTPVSLIVDAVLVSAFFVFMFFVLRSHVPSEDPRMVALWSALGSSCLSGVFWLAVQMFRVVLRFQRASRR</sequence>
<dbReference type="HOGENOM" id="CLU_196908_0_0_0"/>
<gene>
    <name evidence="2" type="ordered locus">Oter_4088</name>
</gene>
<dbReference type="EMBL" id="CP001032">
    <property type="protein sequence ID" value="ACB77362.1"/>
    <property type="molecule type" value="Genomic_DNA"/>
</dbReference>
<keyword evidence="1" id="KW-1133">Transmembrane helix</keyword>
<accession>B2A026</accession>
<feature type="transmembrane region" description="Helical" evidence="1">
    <location>
        <begin position="44"/>
        <end position="70"/>
    </location>
</feature>
<dbReference type="KEGG" id="ote:Oter_4088"/>
<dbReference type="RefSeq" id="WP_012376890.1">
    <property type="nucleotide sequence ID" value="NC_010571.1"/>
</dbReference>
<keyword evidence="3" id="KW-1185">Reference proteome</keyword>
<reference evidence="2 3" key="1">
    <citation type="journal article" date="2011" name="J. Bacteriol.">
        <title>Genome sequence of the verrucomicrobium Opitutus terrae PB90-1, an abundant inhabitant of rice paddy soil ecosystems.</title>
        <authorList>
            <person name="van Passel M.W."/>
            <person name="Kant R."/>
            <person name="Palva A."/>
            <person name="Copeland A."/>
            <person name="Lucas S."/>
            <person name="Lapidus A."/>
            <person name="Glavina del Rio T."/>
            <person name="Pitluck S."/>
            <person name="Goltsman E."/>
            <person name="Clum A."/>
            <person name="Sun H."/>
            <person name="Schmutz J."/>
            <person name="Larimer F.W."/>
            <person name="Land M.L."/>
            <person name="Hauser L."/>
            <person name="Kyrpides N."/>
            <person name="Mikhailova N."/>
            <person name="Richardson P.P."/>
            <person name="Janssen P.H."/>
            <person name="de Vos W.M."/>
            <person name="Smidt H."/>
        </authorList>
    </citation>
    <scope>NUCLEOTIDE SEQUENCE [LARGE SCALE GENOMIC DNA]</scope>
    <source>
        <strain evidence="3">DSM 11246 / JCM 15787 / PB90-1</strain>
    </source>
</reference>
<keyword evidence="1" id="KW-0812">Transmembrane</keyword>
<proteinExistence type="predicted"/>
<organism evidence="2 3">
    <name type="scientific">Opitutus terrae (strain DSM 11246 / JCM 15787 / PB90-1)</name>
    <dbReference type="NCBI Taxonomy" id="452637"/>
    <lineage>
        <taxon>Bacteria</taxon>
        <taxon>Pseudomonadati</taxon>
        <taxon>Verrucomicrobiota</taxon>
        <taxon>Opitutia</taxon>
        <taxon>Opitutales</taxon>
        <taxon>Opitutaceae</taxon>
        <taxon>Opitutus</taxon>
    </lineage>
</organism>
<feature type="transmembrane region" description="Helical" evidence="1">
    <location>
        <begin position="12"/>
        <end position="32"/>
    </location>
</feature>
<keyword evidence="1" id="KW-0472">Membrane</keyword>
<name>B2A026_OPITP</name>
<protein>
    <submittedName>
        <fullName evidence="2">Uncharacterized protein</fullName>
    </submittedName>
</protein>
<dbReference type="STRING" id="452637.Oter_4088"/>
<dbReference type="eggNOG" id="ENOG5031P9A">
    <property type="taxonomic scope" value="Bacteria"/>
</dbReference>
<evidence type="ECO:0000313" key="3">
    <source>
        <dbReference type="Proteomes" id="UP000007013"/>
    </source>
</evidence>
<evidence type="ECO:0000256" key="1">
    <source>
        <dbReference type="SAM" id="Phobius"/>
    </source>
</evidence>